<evidence type="ECO:0000256" key="1">
    <source>
        <dbReference type="ARBA" id="ARBA00005495"/>
    </source>
</evidence>
<dbReference type="PANTHER" id="PTHR28620">
    <property type="entry name" value="CENTROMERE PROTEIN V"/>
    <property type="match status" value="1"/>
</dbReference>
<keyword evidence="2" id="KW-0479">Metal-binding</keyword>
<evidence type="ECO:0000313" key="6">
    <source>
        <dbReference type="Proteomes" id="UP001253545"/>
    </source>
</evidence>
<comment type="caution">
    <text evidence="5">The sequence shown here is derived from an EMBL/GenBank/DDBJ whole genome shotgun (WGS) entry which is preliminary data.</text>
</comment>
<evidence type="ECO:0000256" key="3">
    <source>
        <dbReference type="ARBA" id="ARBA00022833"/>
    </source>
</evidence>
<protein>
    <submittedName>
        <fullName evidence="5">GFA family protein</fullName>
    </submittedName>
</protein>
<reference evidence="5 6" key="1">
    <citation type="submission" date="2023-09" db="EMBL/GenBank/DDBJ databases">
        <authorList>
            <person name="Rey-Velasco X."/>
        </authorList>
    </citation>
    <scope>NUCLEOTIDE SEQUENCE [LARGE SCALE GENOMIC DNA]</scope>
    <source>
        <strain evidence="5 6">P117</strain>
    </source>
</reference>
<organism evidence="5 6">
    <name type="scientific">Glaciecola petra</name>
    <dbReference type="NCBI Taxonomy" id="3075602"/>
    <lineage>
        <taxon>Bacteria</taxon>
        <taxon>Pseudomonadati</taxon>
        <taxon>Pseudomonadota</taxon>
        <taxon>Gammaproteobacteria</taxon>
        <taxon>Alteromonadales</taxon>
        <taxon>Alteromonadaceae</taxon>
        <taxon>Glaciecola</taxon>
    </lineage>
</organism>
<proteinExistence type="inferred from homology"/>
<feature type="domain" description="CENP-V/GFA" evidence="4">
    <location>
        <begin position="4"/>
        <end position="115"/>
    </location>
</feature>
<keyword evidence="6" id="KW-1185">Reference proteome</keyword>
<evidence type="ECO:0000259" key="4">
    <source>
        <dbReference type="PROSITE" id="PS51891"/>
    </source>
</evidence>
<dbReference type="Pfam" id="PF04828">
    <property type="entry name" value="GFA"/>
    <property type="match status" value="1"/>
</dbReference>
<dbReference type="InterPro" id="IPR011057">
    <property type="entry name" value="Mss4-like_sf"/>
</dbReference>
<dbReference type="Proteomes" id="UP001253545">
    <property type="component" value="Unassembled WGS sequence"/>
</dbReference>
<dbReference type="PROSITE" id="PS51891">
    <property type="entry name" value="CENP_V_GFA"/>
    <property type="match status" value="1"/>
</dbReference>
<dbReference type="RefSeq" id="WP_311368556.1">
    <property type="nucleotide sequence ID" value="NZ_JAVRHX010000002.1"/>
</dbReference>
<dbReference type="PANTHER" id="PTHR28620:SF1">
    <property type="entry name" value="CENP-V_GFA DOMAIN-CONTAINING PROTEIN"/>
    <property type="match status" value="1"/>
</dbReference>
<dbReference type="SUPFAM" id="SSF51316">
    <property type="entry name" value="Mss4-like"/>
    <property type="match status" value="1"/>
</dbReference>
<evidence type="ECO:0000256" key="2">
    <source>
        <dbReference type="ARBA" id="ARBA00022723"/>
    </source>
</evidence>
<accession>A0ABU2ZTY7</accession>
<gene>
    <name evidence="5" type="ORF">RM552_09315</name>
</gene>
<comment type="similarity">
    <text evidence="1">Belongs to the Gfa family.</text>
</comment>
<name>A0ABU2ZTY7_9ALTE</name>
<keyword evidence="3" id="KW-0862">Zinc</keyword>
<dbReference type="EMBL" id="JAVRHX010000002">
    <property type="protein sequence ID" value="MDT0595039.1"/>
    <property type="molecule type" value="Genomic_DNA"/>
</dbReference>
<dbReference type="InterPro" id="IPR006913">
    <property type="entry name" value="CENP-V/GFA"/>
</dbReference>
<dbReference type="InterPro" id="IPR052355">
    <property type="entry name" value="CENP-V-like"/>
</dbReference>
<sequence length="125" mass="14272">MQERRGSCHCKQVTFIVHADDNPECENCNCSVCKKSGFLHLIVPKTQFHLLSGEDKLKEYNFGTGVARHYFCENCGIKPFYIPRSNPHGIDVNINCLDEPLSNVHIVEFDGQNWEENAHKLSHKA</sequence>
<evidence type="ECO:0000313" key="5">
    <source>
        <dbReference type="EMBL" id="MDT0595039.1"/>
    </source>
</evidence>
<dbReference type="Gene3D" id="2.170.150.70">
    <property type="match status" value="1"/>
</dbReference>